<feature type="signal peptide" evidence="1">
    <location>
        <begin position="1"/>
        <end position="19"/>
    </location>
</feature>
<dbReference type="Proteomes" id="UP000182248">
    <property type="component" value="Unassembled WGS sequence"/>
</dbReference>
<evidence type="ECO:0000256" key="1">
    <source>
        <dbReference type="SAM" id="SignalP"/>
    </source>
</evidence>
<protein>
    <submittedName>
        <fullName evidence="2">Uncharacterized protein</fullName>
    </submittedName>
</protein>
<dbReference type="AlphaFoldDB" id="A0A1K1S0H3"/>
<dbReference type="EMBL" id="FPJE01000050">
    <property type="protein sequence ID" value="SFW77817.1"/>
    <property type="molecule type" value="Genomic_DNA"/>
</dbReference>
<sequence length="206" mass="24530">MRVILLILFYAVLSQNSLAFQIDLKYTIESIDIKEREFLNINCDFGEKQIDSLKKYSNPDKNFSITVPGDYIIYEQETGDSIFSLIIDNPKISFKKMSILNIIEFSQRNAKEQFLLDYFILQGDTILNKNIITGKSRLNNQNCYWIKYKYLTNEHEIKYSCVIYIRNLISNRNFIFNITGFDEEYFEQYLCQYKTIIKSVKWVNNE</sequence>
<feature type="chain" id="PRO_5012182328" evidence="1">
    <location>
        <begin position="20"/>
        <end position="206"/>
    </location>
</feature>
<name>A0A1K1S0H3_9FLAO</name>
<keyword evidence="3" id="KW-1185">Reference proteome</keyword>
<proteinExistence type="predicted"/>
<keyword evidence="1" id="KW-0732">Signal</keyword>
<dbReference type="RefSeq" id="WP_072319478.1">
    <property type="nucleotide sequence ID" value="NZ_FPJE01000050.1"/>
</dbReference>
<reference evidence="2 3" key="1">
    <citation type="submission" date="2016-11" db="EMBL/GenBank/DDBJ databases">
        <authorList>
            <person name="Jaros S."/>
            <person name="Januszkiewicz K."/>
            <person name="Wedrychowicz H."/>
        </authorList>
    </citation>
    <scope>NUCLEOTIDE SEQUENCE [LARGE SCALE GENOMIC DNA]</scope>
    <source>
        <strain evidence="2 3">CGMCC 1.12145</strain>
    </source>
</reference>
<accession>A0A1K1S0H3</accession>
<organism evidence="2 3">
    <name type="scientific">Sinomicrobium oceani</name>
    <dbReference type="NCBI Taxonomy" id="1150368"/>
    <lineage>
        <taxon>Bacteria</taxon>
        <taxon>Pseudomonadati</taxon>
        <taxon>Bacteroidota</taxon>
        <taxon>Flavobacteriia</taxon>
        <taxon>Flavobacteriales</taxon>
        <taxon>Flavobacteriaceae</taxon>
        <taxon>Sinomicrobium</taxon>
    </lineage>
</organism>
<evidence type="ECO:0000313" key="2">
    <source>
        <dbReference type="EMBL" id="SFW77817.1"/>
    </source>
</evidence>
<evidence type="ECO:0000313" key="3">
    <source>
        <dbReference type="Proteomes" id="UP000182248"/>
    </source>
</evidence>
<gene>
    <name evidence="2" type="ORF">SAMN02927921_04271</name>
</gene>